<accession>A0A6F9DD02</accession>
<protein>
    <submittedName>
        <fullName evidence="5">Fanconi anemia core complex-associated protein 24</fullName>
    </submittedName>
</protein>
<dbReference type="Pfam" id="PF17949">
    <property type="entry name" value="PND"/>
    <property type="match status" value="1"/>
</dbReference>
<keyword evidence="1" id="KW-0227">DNA damage</keyword>
<gene>
    <name evidence="5" type="primary">Faap24</name>
</gene>
<feature type="domain" description="DisA/LigA helix-hairpin-helix motif" evidence="3">
    <location>
        <begin position="172"/>
        <end position="224"/>
    </location>
</feature>
<dbReference type="Gene3D" id="1.10.150.20">
    <property type="entry name" value="5' to 3' exonuclease, C-terminal subdomain"/>
    <property type="match status" value="1"/>
</dbReference>
<evidence type="ECO:0000256" key="2">
    <source>
        <dbReference type="ARBA" id="ARBA00023204"/>
    </source>
</evidence>
<reference evidence="5" key="1">
    <citation type="submission" date="2020-04" db="EMBL/GenBank/DDBJ databases">
        <authorList>
            <person name="Neveu A P."/>
        </authorList>
    </citation>
    <scope>NUCLEOTIDE SEQUENCE</scope>
    <source>
        <tissue evidence="5">Whole embryo</tissue>
    </source>
</reference>
<evidence type="ECO:0000259" key="3">
    <source>
        <dbReference type="Pfam" id="PF12826"/>
    </source>
</evidence>
<dbReference type="GO" id="GO:0043240">
    <property type="term" value="C:Fanconi anaemia nuclear complex"/>
    <property type="evidence" value="ECO:0007669"/>
    <property type="project" value="InterPro"/>
</dbReference>
<dbReference type="InterPro" id="IPR026985">
    <property type="entry name" value="FAAP24"/>
</dbReference>
<dbReference type="PANTHER" id="PTHR31786">
    <property type="entry name" value="FANCONI ANEMIA CORE COMPLEX-ASSOCIATED PROTEIN 24"/>
    <property type="match status" value="1"/>
</dbReference>
<dbReference type="InterPro" id="IPR010994">
    <property type="entry name" value="RuvA_2-like"/>
</dbReference>
<dbReference type="Gene3D" id="3.40.50.10130">
    <property type="match status" value="1"/>
</dbReference>
<sequence length="225" mass="24972">MSKSTSYATTQCTPVRRGLSVPPGTLLLHPRWKDTDLVSHLKGKVTISVMGEIGVADFHPTCHSCVMYVTEKDIVSSAAYRRRIAKLRNARGFQKRCVLVDKTDVTHFQFWDIQKFIVLDCNMNILGVDGCKEAASYLCQMVMSAMKTPSRNPFVGKTQGPAYTDAAILSVVLKFPRIGETKAKLLLEKFKNIENIVNASQASLTDVVGESAAKQLHRFFNNAKS</sequence>
<keyword evidence="2" id="KW-0234">DNA repair</keyword>
<evidence type="ECO:0000256" key="1">
    <source>
        <dbReference type="ARBA" id="ARBA00022763"/>
    </source>
</evidence>
<feature type="domain" description="Fanconi anemia core complex-associated protein 24 pseudonuclease" evidence="4">
    <location>
        <begin position="20"/>
        <end position="142"/>
    </location>
</feature>
<dbReference type="InterPro" id="IPR040646">
    <property type="entry name" value="PND"/>
</dbReference>
<dbReference type="GO" id="GO:0036297">
    <property type="term" value="P:interstrand cross-link repair"/>
    <property type="evidence" value="ECO:0007669"/>
    <property type="project" value="InterPro"/>
</dbReference>
<name>A0A6F9DD02_9ASCI</name>
<dbReference type="GO" id="GO:0003682">
    <property type="term" value="F:chromatin binding"/>
    <property type="evidence" value="ECO:0007669"/>
    <property type="project" value="TreeGrafter"/>
</dbReference>
<dbReference type="Pfam" id="PF12826">
    <property type="entry name" value="HHH_2"/>
    <property type="match status" value="1"/>
</dbReference>
<dbReference type="PANTHER" id="PTHR31786:SF2">
    <property type="entry name" value="FANCONI ANEMIA CORE COMPLEX-ASSOCIATED PROTEIN 24"/>
    <property type="match status" value="1"/>
</dbReference>
<dbReference type="SUPFAM" id="SSF47781">
    <property type="entry name" value="RuvA domain 2-like"/>
    <property type="match status" value="1"/>
</dbReference>
<organism evidence="5">
    <name type="scientific">Phallusia mammillata</name>
    <dbReference type="NCBI Taxonomy" id="59560"/>
    <lineage>
        <taxon>Eukaryota</taxon>
        <taxon>Metazoa</taxon>
        <taxon>Chordata</taxon>
        <taxon>Tunicata</taxon>
        <taxon>Ascidiacea</taxon>
        <taxon>Phlebobranchia</taxon>
        <taxon>Ascidiidae</taxon>
        <taxon>Phallusia</taxon>
    </lineage>
</organism>
<proteinExistence type="evidence at transcript level"/>
<evidence type="ECO:0000313" key="5">
    <source>
        <dbReference type="EMBL" id="CAB3244199.1"/>
    </source>
</evidence>
<evidence type="ECO:0000259" key="4">
    <source>
        <dbReference type="Pfam" id="PF17949"/>
    </source>
</evidence>
<dbReference type="InterPro" id="IPR041663">
    <property type="entry name" value="DisA/LigA_HHH"/>
</dbReference>
<dbReference type="EMBL" id="LR784996">
    <property type="protein sequence ID" value="CAB3244199.1"/>
    <property type="molecule type" value="mRNA"/>
</dbReference>
<dbReference type="AlphaFoldDB" id="A0A6F9DD02"/>